<evidence type="ECO:0000313" key="4">
    <source>
        <dbReference type="Proteomes" id="UP000006637"/>
    </source>
</evidence>
<dbReference type="InterPro" id="IPR051135">
    <property type="entry name" value="Gal/GlcNAc/GalNAc_ST"/>
</dbReference>
<organism evidence="3 4">
    <name type="scientific">Rubrobacter xylanophilus (strain DSM 9941 / JCM 11954 / NBRC 16129 / PRD-1)</name>
    <dbReference type="NCBI Taxonomy" id="266117"/>
    <lineage>
        <taxon>Bacteria</taxon>
        <taxon>Bacillati</taxon>
        <taxon>Actinomycetota</taxon>
        <taxon>Rubrobacteria</taxon>
        <taxon>Rubrobacterales</taxon>
        <taxon>Rubrobacteraceae</taxon>
        <taxon>Rubrobacter</taxon>
    </lineage>
</organism>
<reference evidence="3 4" key="1">
    <citation type="submission" date="2006-06" db="EMBL/GenBank/DDBJ databases">
        <title>Complete sequence of Rubrobacter xylanophilus DSM 9941.</title>
        <authorList>
            <consortium name="US DOE Joint Genome Institute"/>
            <person name="Copeland A."/>
            <person name="Lucas S."/>
            <person name="Lapidus A."/>
            <person name="Barry K."/>
            <person name="Detter J.C."/>
            <person name="Glavina del Rio T."/>
            <person name="Hammon N."/>
            <person name="Israni S."/>
            <person name="Dalin E."/>
            <person name="Tice H."/>
            <person name="Pitluck S."/>
            <person name="Munk A.C."/>
            <person name="Brettin T."/>
            <person name="Bruce D."/>
            <person name="Han C."/>
            <person name="Tapia R."/>
            <person name="Gilna P."/>
            <person name="Schmutz J."/>
            <person name="Larimer F."/>
            <person name="Land M."/>
            <person name="Hauser L."/>
            <person name="Kyrpides N."/>
            <person name="Lykidis A."/>
            <person name="da Costa M.S."/>
            <person name="Rainey F.A."/>
            <person name="Empadinhas N."/>
            <person name="Jolivet E."/>
            <person name="Battista J.R."/>
            <person name="Richardson P."/>
        </authorList>
    </citation>
    <scope>NUCLEOTIDE SEQUENCE [LARGE SCALE GENOMIC DNA]</scope>
    <source>
        <strain evidence="4">DSM 9941 / NBRC 16129 / PRD-1</strain>
    </source>
</reference>
<dbReference type="KEGG" id="rxy:Rxyl_3104"/>
<dbReference type="AlphaFoldDB" id="Q1ARG7"/>
<dbReference type="GO" id="GO:0006044">
    <property type="term" value="P:N-acetylglucosamine metabolic process"/>
    <property type="evidence" value="ECO:0007669"/>
    <property type="project" value="TreeGrafter"/>
</dbReference>
<gene>
    <name evidence="3" type="ordered locus">Rxyl_3104</name>
</gene>
<dbReference type="OrthoDB" id="9777890at2"/>
<dbReference type="GO" id="GO:0006790">
    <property type="term" value="P:sulfur compound metabolic process"/>
    <property type="evidence" value="ECO:0007669"/>
    <property type="project" value="TreeGrafter"/>
</dbReference>
<name>Q1ARG7_RUBXD</name>
<dbReference type="PANTHER" id="PTHR10704">
    <property type="entry name" value="CARBOHYDRATE SULFOTRANSFERASE"/>
    <property type="match status" value="1"/>
</dbReference>
<dbReference type="InterPro" id="IPR027417">
    <property type="entry name" value="P-loop_NTPase"/>
</dbReference>
<sequence length="368" mass="41718">MARIRERLSGLRLYLSGRRELRARIAEKDERLRRLRARLDRMERGGAGGVVPAFFLLGRARSGTTWLRSILNAHPEILCWGEGRFFEKSFLREDHGRWQVPNIVPVSLYGAILRSELLRSWVERSVWSAGSGVEEHLNALTRLAISHFLGTQLAGTGARIAGDKTPFVSAEVFGEIAAVYPEAKVIHIIRDGRDVAVSLLHHMWNNPLSEGGVYDLSDEELRLRDAYRSGRLRPPEGSLFTGERLRRIAADWSREVGRATEDGPSLLGENYAEVRYEDLLARPEEETERLLRFLGVDAGEEAVRRCVESSGFERSAGRRRGEEDATSRLRKGIAGDWRNVFTPEDRRIFKEAAGELLIRLGYERDAGW</sequence>
<feature type="coiled-coil region" evidence="1">
    <location>
        <begin position="18"/>
        <end position="45"/>
    </location>
</feature>
<dbReference type="SUPFAM" id="SSF52540">
    <property type="entry name" value="P-loop containing nucleoside triphosphate hydrolases"/>
    <property type="match status" value="1"/>
</dbReference>
<dbReference type="InterPro" id="IPR000863">
    <property type="entry name" value="Sulfotransferase_dom"/>
</dbReference>
<accession>Q1ARG7</accession>
<feature type="domain" description="Sulfotransferase" evidence="2">
    <location>
        <begin position="181"/>
        <end position="358"/>
    </location>
</feature>
<keyword evidence="3" id="KW-0808">Transferase</keyword>
<evidence type="ECO:0000313" key="3">
    <source>
        <dbReference type="EMBL" id="ABG06011.1"/>
    </source>
</evidence>
<keyword evidence="1" id="KW-0175">Coiled coil</keyword>
<dbReference type="eggNOG" id="COG4714">
    <property type="taxonomic scope" value="Bacteria"/>
</dbReference>
<protein>
    <submittedName>
        <fullName evidence="3">Sulfotransferase</fullName>
    </submittedName>
</protein>
<dbReference type="EMBL" id="CP000386">
    <property type="protein sequence ID" value="ABG06011.1"/>
    <property type="molecule type" value="Genomic_DNA"/>
</dbReference>
<dbReference type="RefSeq" id="WP_011566016.1">
    <property type="nucleotide sequence ID" value="NC_008148.1"/>
</dbReference>
<dbReference type="PhylomeDB" id="Q1ARG7"/>
<evidence type="ECO:0000259" key="2">
    <source>
        <dbReference type="Pfam" id="PF00685"/>
    </source>
</evidence>
<dbReference type="Proteomes" id="UP000006637">
    <property type="component" value="Chromosome"/>
</dbReference>
<dbReference type="Gene3D" id="3.40.50.300">
    <property type="entry name" value="P-loop containing nucleotide triphosphate hydrolases"/>
    <property type="match status" value="1"/>
</dbReference>
<keyword evidence="4" id="KW-1185">Reference proteome</keyword>
<dbReference type="PANTHER" id="PTHR10704:SF44">
    <property type="entry name" value="LD35051P-RELATED"/>
    <property type="match status" value="1"/>
</dbReference>
<evidence type="ECO:0000256" key="1">
    <source>
        <dbReference type="SAM" id="Coils"/>
    </source>
</evidence>
<dbReference type="STRING" id="266117.Rxyl_3104"/>
<dbReference type="GO" id="GO:0001517">
    <property type="term" value="F:N-acetylglucosamine 6-O-sulfotransferase activity"/>
    <property type="evidence" value="ECO:0007669"/>
    <property type="project" value="TreeGrafter"/>
</dbReference>
<dbReference type="Pfam" id="PF00685">
    <property type="entry name" value="Sulfotransfer_1"/>
    <property type="match status" value="1"/>
</dbReference>
<dbReference type="HOGENOM" id="CLU_711493_0_0_11"/>
<proteinExistence type="predicted"/>